<evidence type="ECO:0000313" key="1">
    <source>
        <dbReference type="EMBL" id="RCN33333.1"/>
    </source>
</evidence>
<reference evidence="1 2" key="1">
    <citation type="submission" date="2014-10" db="EMBL/GenBank/DDBJ databases">
        <title>Draft genome of the hookworm Ancylostoma caninum.</title>
        <authorList>
            <person name="Mitreva M."/>
        </authorList>
    </citation>
    <scope>NUCLEOTIDE SEQUENCE [LARGE SCALE GENOMIC DNA]</scope>
    <source>
        <strain evidence="1 2">Baltimore</strain>
    </source>
</reference>
<name>A0A368FMG6_ANCCA</name>
<dbReference type="AlphaFoldDB" id="A0A368FMG6"/>
<protein>
    <submittedName>
        <fullName evidence="1">Uncharacterized protein</fullName>
    </submittedName>
</protein>
<dbReference type="EMBL" id="JOJR01000938">
    <property type="protein sequence ID" value="RCN33333.1"/>
    <property type="molecule type" value="Genomic_DNA"/>
</dbReference>
<evidence type="ECO:0000313" key="2">
    <source>
        <dbReference type="Proteomes" id="UP000252519"/>
    </source>
</evidence>
<organism evidence="1 2">
    <name type="scientific">Ancylostoma caninum</name>
    <name type="common">Dog hookworm</name>
    <dbReference type="NCBI Taxonomy" id="29170"/>
    <lineage>
        <taxon>Eukaryota</taxon>
        <taxon>Metazoa</taxon>
        <taxon>Ecdysozoa</taxon>
        <taxon>Nematoda</taxon>
        <taxon>Chromadorea</taxon>
        <taxon>Rhabditida</taxon>
        <taxon>Rhabditina</taxon>
        <taxon>Rhabditomorpha</taxon>
        <taxon>Strongyloidea</taxon>
        <taxon>Ancylostomatidae</taxon>
        <taxon>Ancylostomatinae</taxon>
        <taxon>Ancylostoma</taxon>
    </lineage>
</organism>
<accession>A0A368FMG6</accession>
<dbReference type="Proteomes" id="UP000252519">
    <property type="component" value="Unassembled WGS sequence"/>
</dbReference>
<gene>
    <name evidence="1" type="ORF">ANCCAN_20848</name>
</gene>
<comment type="caution">
    <text evidence="1">The sequence shown here is derived from an EMBL/GenBank/DDBJ whole genome shotgun (WGS) entry which is preliminary data.</text>
</comment>
<sequence length="45" mass="5389">MRRRHIEIIWHCLTTVKPLNKLIKGRKNCDLRNQRNTAFLCTPAE</sequence>
<keyword evidence="2" id="KW-1185">Reference proteome</keyword>
<proteinExistence type="predicted"/>